<dbReference type="InterPro" id="IPR036412">
    <property type="entry name" value="HAD-like_sf"/>
</dbReference>
<dbReference type="Gene3D" id="3.40.50.1000">
    <property type="entry name" value="HAD superfamily/HAD-like"/>
    <property type="match status" value="1"/>
</dbReference>
<dbReference type="RefSeq" id="XP_018734595.1">
    <property type="nucleotide sequence ID" value="XM_018880587.1"/>
</dbReference>
<protein>
    <recommendedName>
        <fullName evidence="3">HAD-like protein</fullName>
    </recommendedName>
</protein>
<dbReference type="OrthoDB" id="40579at2759"/>
<dbReference type="SFLD" id="SFLDS00003">
    <property type="entry name" value="Haloacid_Dehalogenase"/>
    <property type="match status" value="1"/>
</dbReference>
<dbReference type="PANTHER" id="PTHR18901">
    <property type="entry name" value="2-DEOXYGLUCOSE-6-PHOSPHATE PHOSPHATASE 2"/>
    <property type="match status" value="1"/>
</dbReference>
<dbReference type="KEGG" id="slb:AWJ20_356"/>
<dbReference type="SUPFAM" id="SSF56784">
    <property type="entry name" value="HAD-like"/>
    <property type="match status" value="1"/>
</dbReference>
<dbReference type="Pfam" id="PF00702">
    <property type="entry name" value="Hydrolase"/>
    <property type="match status" value="1"/>
</dbReference>
<keyword evidence="2" id="KW-1185">Reference proteome</keyword>
<dbReference type="Proteomes" id="UP000189580">
    <property type="component" value="Chromosome a"/>
</dbReference>
<dbReference type="FunFam" id="1.10.150.240:FF:000001">
    <property type="entry name" value="Haloacid dehalogenase-like hydrolase domain"/>
    <property type="match status" value="1"/>
</dbReference>
<dbReference type="GeneID" id="30035595"/>
<dbReference type="InterPro" id="IPR023214">
    <property type="entry name" value="HAD_sf"/>
</dbReference>
<dbReference type="NCBIfam" id="TIGR01509">
    <property type="entry name" value="HAD-SF-IA-v3"/>
    <property type="match status" value="1"/>
</dbReference>
<dbReference type="PANTHER" id="PTHR18901:SF38">
    <property type="entry name" value="PSEUDOURIDINE-5'-PHOSPHATASE"/>
    <property type="match status" value="1"/>
</dbReference>
<sequence length="270" mass="30129">MASTTANTSSSTSTTSSSTPAHAHIQIKACLFDMDGLLINSEDIYTEITNEILHEHGKPSLPWEVKVQLQGRPGPDASRKLLEWAQLPYTPEEYFKMTSERQKTRWNKTTFMPGALELLQHLEDIKVPFALATSSHHANYLLKTKHLRHGFDLFGDHVVVGDDKRIPPGRGKPHPDIWHVALESLNSVQRAKNLPEIKPEECLVFEDGVPGVIAGKAAGCRVIWVPDSRALEVLDQNEVVDLVGDHELLESLHHFDKAKYGLEKPTLTGL</sequence>
<dbReference type="AlphaFoldDB" id="A0A161HKD9"/>
<evidence type="ECO:0008006" key="3">
    <source>
        <dbReference type="Google" id="ProtNLM"/>
    </source>
</evidence>
<accession>A0A161HKD9</accession>
<evidence type="ECO:0000313" key="2">
    <source>
        <dbReference type="Proteomes" id="UP000189580"/>
    </source>
</evidence>
<dbReference type="GO" id="GO:0016791">
    <property type="term" value="F:phosphatase activity"/>
    <property type="evidence" value="ECO:0007669"/>
    <property type="project" value="UniProtKB-ARBA"/>
</dbReference>
<proteinExistence type="predicted"/>
<dbReference type="InterPro" id="IPR006439">
    <property type="entry name" value="HAD-SF_hydro_IA"/>
</dbReference>
<reference evidence="1 2" key="1">
    <citation type="submission" date="2016-02" db="EMBL/GenBank/DDBJ databases">
        <title>Complete genome sequence and transcriptome regulation of the pentose utilising yeast Sugiyamaella lignohabitans.</title>
        <authorList>
            <person name="Bellasio M."/>
            <person name="Peymann A."/>
            <person name="Valli M."/>
            <person name="Sipitzky M."/>
            <person name="Graf A."/>
            <person name="Sauer M."/>
            <person name="Marx H."/>
            <person name="Mattanovich D."/>
        </authorList>
    </citation>
    <scope>NUCLEOTIDE SEQUENCE [LARGE SCALE GENOMIC DNA]</scope>
    <source>
        <strain evidence="1 2">CBS 10342</strain>
    </source>
</reference>
<dbReference type="Gene3D" id="1.10.150.240">
    <property type="entry name" value="Putative phosphatase, domain 2"/>
    <property type="match status" value="1"/>
</dbReference>
<organism evidence="1 2">
    <name type="scientific">Sugiyamaella lignohabitans</name>
    <dbReference type="NCBI Taxonomy" id="796027"/>
    <lineage>
        <taxon>Eukaryota</taxon>
        <taxon>Fungi</taxon>
        <taxon>Dikarya</taxon>
        <taxon>Ascomycota</taxon>
        <taxon>Saccharomycotina</taxon>
        <taxon>Dipodascomycetes</taxon>
        <taxon>Dipodascales</taxon>
        <taxon>Trichomonascaceae</taxon>
        <taxon>Sugiyamaella</taxon>
    </lineage>
</organism>
<name>A0A161HKD9_9ASCO</name>
<dbReference type="EMBL" id="CP014501">
    <property type="protein sequence ID" value="ANB12118.1"/>
    <property type="molecule type" value="Genomic_DNA"/>
</dbReference>
<dbReference type="SFLD" id="SFLDG01129">
    <property type="entry name" value="C1.5:_HAD__Beta-PGM__Phosphata"/>
    <property type="match status" value="1"/>
</dbReference>
<evidence type="ECO:0000313" key="1">
    <source>
        <dbReference type="EMBL" id="ANB12118.1"/>
    </source>
</evidence>
<gene>
    <name evidence="1" type="ORF">AWJ20_356</name>
</gene>
<dbReference type="InterPro" id="IPR023198">
    <property type="entry name" value="PGP-like_dom2"/>
</dbReference>